<dbReference type="EMBL" id="NIGF01000001">
    <property type="protein sequence ID" value="PQV65492.1"/>
    <property type="molecule type" value="Genomic_DNA"/>
</dbReference>
<dbReference type="OrthoDB" id="9780944at2"/>
<name>A0A2S8SXG0_9BACT</name>
<sequence>MPDTDAAPAKPLHVVSISLGSKARDHIARAQILGRDWILERRGTDGGLAAAAAMISELDGHVAAIGLGGIDLNLRAGGRNYLMRDAQILERAAKKTPVVDGSGLKDTLERATIQTLDSQKIIDFQKEKVLLTCAVDRFGMAEELVAVGADVTFGDLFFILNVPIRMTKLATVKRLGALILPVACRLPFKMLYPTGKAQTEILDSKSHRQLFEANTVIAGDFLLIRRYLPADLKGKTILTNTVTSADIELLKSRGAARLITTTPEFEGRSFGTNVMEGVFAALGAVTPDDYRALLKQLDWQPRVVTF</sequence>
<dbReference type="RefSeq" id="WP_105482303.1">
    <property type="nucleotide sequence ID" value="NZ_NIGF01000001.1"/>
</dbReference>
<comment type="caution">
    <text evidence="1">The sequence shown here is derived from an EMBL/GenBank/DDBJ whole genome shotgun (WGS) entry which is preliminary data.</text>
</comment>
<protein>
    <recommendedName>
        <fullName evidence="3">Quinate 5-dehydrogenase</fullName>
    </recommendedName>
</protein>
<keyword evidence="2" id="KW-1185">Reference proteome</keyword>
<evidence type="ECO:0008006" key="3">
    <source>
        <dbReference type="Google" id="ProtNLM"/>
    </source>
</evidence>
<dbReference type="InParanoid" id="A0A2S8SXG0"/>
<evidence type="ECO:0000313" key="1">
    <source>
        <dbReference type="EMBL" id="PQV65492.1"/>
    </source>
</evidence>
<organism evidence="1 2">
    <name type="scientific">Abditibacterium utsteinense</name>
    <dbReference type="NCBI Taxonomy" id="1960156"/>
    <lineage>
        <taxon>Bacteria</taxon>
        <taxon>Pseudomonadati</taxon>
        <taxon>Abditibacteriota</taxon>
        <taxon>Abditibacteriia</taxon>
        <taxon>Abditibacteriales</taxon>
        <taxon>Abditibacteriaceae</taxon>
        <taxon>Abditibacterium</taxon>
    </lineage>
</organism>
<dbReference type="AlphaFoldDB" id="A0A2S8SXG0"/>
<gene>
    <name evidence="1" type="ORF">B1R32_101234</name>
</gene>
<reference evidence="1 2" key="1">
    <citation type="journal article" date="2018" name="Syst. Appl. Microbiol.">
        <title>Abditibacterium utsteinense sp. nov., the first cultivated member of candidate phylum FBP, isolated from ice-free Antarctic soil samples.</title>
        <authorList>
            <person name="Tahon G."/>
            <person name="Tytgat B."/>
            <person name="Lebbe L."/>
            <person name="Carlier A."/>
            <person name="Willems A."/>
        </authorList>
    </citation>
    <scope>NUCLEOTIDE SEQUENCE [LARGE SCALE GENOMIC DNA]</scope>
    <source>
        <strain evidence="1 2">LMG 29911</strain>
    </source>
</reference>
<proteinExistence type="predicted"/>
<evidence type="ECO:0000313" key="2">
    <source>
        <dbReference type="Proteomes" id="UP000237684"/>
    </source>
</evidence>
<accession>A0A2S8SXG0</accession>
<dbReference type="Proteomes" id="UP000237684">
    <property type="component" value="Unassembled WGS sequence"/>
</dbReference>